<reference evidence="5 6" key="1">
    <citation type="submission" date="2018-12" db="EMBL/GenBank/DDBJ databases">
        <authorList>
            <person name="Yu L."/>
        </authorList>
    </citation>
    <scope>NUCLEOTIDE SEQUENCE [LARGE SCALE GENOMIC DNA]</scope>
    <source>
        <strain evidence="5 6">S5H2222</strain>
    </source>
</reference>
<dbReference type="AlphaFoldDB" id="A0A431UWY1"/>
<evidence type="ECO:0000313" key="5">
    <source>
        <dbReference type="EMBL" id="RTQ95831.1"/>
    </source>
</evidence>
<sequence length="175" mass="20673">MKTLALSVNEIIRFANHDFMNQLQLIKMNLDLGNVEEAKLIIERASEQCKTISNLNLLQLPKTVEWLQTLHWRYPAFELILKSNVTVPVDMKKDEQIVEYLEKTVIHVYDRLDPYTEQQLFIKIDSDENGFNLIFDLKGNWEEHLFSHQELTNLTVKTYEQTGVSWKYVLSLEQE</sequence>
<feature type="domain" description="SpoOB alpha-helical" evidence="4">
    <location>
        <begin position="7"/>
        <end position="55"/>
    </location>
</feature>
<dbReference type="InterPro" id="IPR037100">
    <property type="entry name" value="Spo0B_C_sf"/>
</dbReference>
<keyword evidence="2" id="KW-0808">Transferase</keyword>
<accession>A0A431UWY1</accession>
<evidence type="ECO:0000313" key="6">
    <source>
        <dbReference type="Proteomes" id="UP000276349"/>
    </source>
</evidence>
<gene>
    <name evidence="5" type="ORF">EKG35_02300</name>
</gene>
<dbReference type="Proteomes" id="UP000276349">
    <property type="component" value="Unassembled WGS sequence"/>
</dbReference>
<dbReference type="Pfam" id="PF14689">
    <property type="entry name" value="SPOB_a"/>
    <property type="match status" value="1"/>
</dbReference>
<evidence type="ECO:0000256" key="3">
    <source>
        <dbReference type="ARBA" id="ARBA00022777"/>
    </source>
</evidence>
<evidence type="ECO:0000259" key="4">
    <source>
        <dbReference type="Pfam" id="PF14689"/>
    </source>
</evidence>
<dbReference type="GO" id="GO:0000155">
    <property type="term" value="F:phosphorelay sensor kinase activity"/>
    <property type="evidence" value="ECO:0007669"/>
    <property type="project" value="InterPro"/>
</dbReference>
<dbReference type="Gene3D" id="1.10.287.130">
    <property type="match status" value="1"/>
</dbReference>
<organism evidence="5 6">
    <name type="scientific">Lysinibacillus telephonicus</name>
    <dbReference type="NCBI Taxonomy" id="1714840"/>
    <lineage>
        <taxon>Bacteria</taxon>
        <taxon>Bacillati</taxon>
        <taxon>Bacillota</taxon>
        <taxon>Bacilli</taxon>
        <taxon>Bacillales</taxon>
        <taxon>Bacillaceae</taxon>
        <taxon>Lysinibacillus</taxon>
    </lineage>
</organism>
<proteinExistence type="predicted"/>
<name>A0A431UWY1_9BACI</name>
<evidence type="ECO:0000256" key="2">
    <source>
        <dbReference type="ARBA" id="ARBA00022679"/>
    </source>
</evidence>
<comment type="caution">
    <text evidence="5">The sequence shown here is derived from an EMBL/GenBank/DDBJ whole genome shotgun (WGS) entry which is preliminary data.</text>
</comment>
<keyword evidence="6" id="KW-1185">Reference proteome</keyword>
<keyword evidence="3" id="KW-0418">Kinase</keyword>
<protein>
    <submittedName>
        <fullName evidence="5">Sporulation protein</fullName>
    </submittedName>
</protein>
<dbReference type="OrthoDB" id="2375606at2"/>
<dbReference type="EMBL" id="RXNR01000004">
    <property type="protein sequence ID" value="RTQ95831.1"/>
    <property type="molecule type" value="Genomic_DNA"/>
</dbReference>
<dbReference type="InterPro" id="IPR016120">
    <property type="entry name" value="Sig_transdc_His_kin_SpoOB"/>
</dbReference>
<dbReference type="SUPFAM" id="SSF55890">
    <property type="entry name" value="Sporulation response regulatory protein Spo0B"/>
    <property type="match status" value="1"/>
</dbReference>
<dbReference type="RefSeq" id="WP_126292699.1">
    <property type="nucleotide sequence ID" value="NZ_CP155468.1"/>
</dbReference>
<keyword evidence="1" id="KW-0597">Phosphoprotein</keyword>
<evidence type="ECO:0000256" key="1">
    <source>
        <dbReference type="ARBA" id="ARBA00022553"/>
    </source>
</evidence>
<dbReference type="InterPro" id="IPR039506">
    <property type="entry name" value="SPOB_a"/>
</dbReference>
<dbReference type="Gene3D" id="3.30.565.30">
    <property type="entry name" value="Sporulation initiation phosphotransferase B (SpoOB), C-terminal domain"/>
    <property type="match status" value="1"/>
</dbReference>